<proteinExistence type="predicted"/>
<comment type="cofactor">
    <cofactor evidence="1">
        <name>pyridoxal 5'-phosphate</name>
        <dbReference type="ChEBI" id="CHEBI:597326"/>
    </cofactor>
</comment>
<reference evidence="5" key="1">
    <citation type="submission" date="2019-11" db="EMBL/GenBank/DDBJ databases">
        <authorList>
            <person name="Feng L."/>
        </authorList>
    </citation>
    <scope>NUCLEOTIDE SEQUENCE</scope>
    <source>
        <strain evidence="5">SsimulansLFYP27</strain>
    </source>
</reference>
<evidence type="ECO:0000313" key="5">
    <source>
        <dbReference type="EMBL" id="VYT72690.1"/>
    </source>
</evidence>
<dbReference type="CDD" id="cd01561">
    <property type="entry name" value="CBS_like"/>
    <property type="match status" value="1"/>
</dbReference>
<dbReference type="InterPro" id="IPR036052">
    <property type="entry name" value="TrpB-like_PALP_sf"/>
</dbReference>
<evidence type="ECO:0000259" key="4">
    <source>
        <dbReference type="Pfam" id="PF00291"/>
    </source>
</evidence>
<accession>A0A6N2Z4D0</accession>
<comment type="subunit">
    <text evidence="2">Homodimer.</text>
</comment>
<dbReference type="InterPro" id="IPR001926">
    <property type="entry name" value="TrpB-like_PALP"/>
</dbReference>
<gene>
    <name evidence="5" type="primary">sbnA</name>
    <name evidence="5" type="ORF">SSLFYP27_00485</name>
</gene>
<keyword evidence="3" id="KW-0663">Pyridoxal phosphate</keyword>
<evidence type="ECO:0000256" key="3">
    <source>
        <dbReference type="ARBA" id="ARBA00022898"/>
    </source>
</evidence>
<feature type="domain" description="Tryptophan synthase beta chain-like PALP" evidence="4">
    <location>
        <begin position="8"/>
        <end position="292"/>
    </location>
</feature>
<name>A0A6N2Z4D0_STASI</name>
<dbReference type="Gene3D" id="3.40.50.1100">
    <property type="match status" value="2"/>
</dbReference>
<dbReference type="EMBL" id="CACRUO010000015">
    <property type="protein sequence ID" value="VYT72690.1"/>
    <property type="molecule type" value="Genomic_DNA"/>
</dbReference>
<sequence>MVICDAIEELIGNTPVLRLNGGLIPQGKELLLKLEYFNPNFSIKDRTAWGLIKYSIEKGDLKTGDIIIESTSGNLGKSLAMFGASKNFEVILVVDPKIDKSLLNMYKAYGAKIVTVTEKDDKGSYQKTRINKVEEIILSNPEKSFFWPNQYENDFNQKYHYNNTSNEFLNVKADFITSPVSTGGHISGIAEKLKEVQSEIDIIGSDVKGSCIFENNGHSYLLNGVGLSWKSSNLKEEYIDFYSIIPDDLAISICRYFSENYGLLIGGSAGLSIATALKALQKSSYKKGLAIVPDTGINYLNQIYDDEWTNSQGISIKKSEELRNGINNIEIKKV</sequence>
<dbReference type="SUPFAM" id="SSF53686">
    <property type="entry name" value="Tryptophan synthase beta subunit-like PLP-dependent enzymes"/>
    <property type="match status" value="1"/>
</dbReference>
<organism evidence="5">
    <name type="scientific">Staphylococcus simulans</name>
    <dbReference type="NCBI Taxonomy" id="1286"/>
    <lineage>
        <taxon>Bacteria</taxon>
        <taxon>Bacillati</taxon>
        <taxon>Bacillota</taxon>
        <taxon>Bacilli</taxon>
        <taxon>Bacillales</taxon>
        <taxon>Staphylococcaceae</taxon>
        <taxon>Staphylococcus</taxon>
    </lineage>
</organism>
<dbReference type="InterPro" id="IPR050214">
    <property type="entry name" value="Cys_Synth/Cystath_Beta-Synth"/>
</dbReference>
<dbReference type="AlphaFoldDB" id="A0A6N2Z4D0"/>
<dbReference type="GO" id="GO:1901605">
    <property type="term" value="P:alpha-amino acid metabolic process"/>
    <property type="evidence" value="ECO:0007669"/>
    <property type="project" value="UniProtKB-ARBA"/>
</dbReference>
<dbReference type="RefSeq" id="WP_422048130.1">
    <property type="nucleotide sequence ID" value="NZ_CACRUO010000015.1"/>
</dbReference>
<protein>
    <submittedName>
        <fullName evidence="5">Putative siderophore biosynthesis protein SbnA</fullName>
    </submittedName>
</protein>
<evidence type="ECO:0000256" key="1">
    <source>
        <dbReference type="ARBA" id="ARBA00001933"/>
    </source>
</evidence>
<evidence type="ECO:0000256" key="2">
    <source>
        <dbReference type="ARBA" id="ARBA00011738"/>
    </source>
</evidence>
<dbReference type="Pfam" id="PF00291">
    <property type="entry name" value="PALP"/>
    <property type="match status" value="1"/>
</dbReference>
<dbReference type="PANTHER" id="PTHR10314">
    <property type="entry name" value="CYSTATHIONINE BETA-SYNTHASE"/>
    <property type="match status" value="1"/>
</dbReference>